<feature type="chain" id="PRO_5016367349" evidence="1">
    <location>
        <begin position="20"/>
        <end position="927"/>
    </location>
</feature>
<gene>
    <name evidence="3" type="ORF">B0I03_10235</name>
</gene>
<feature type="signal peptide" evidence="1">
    <location>
        <begin position="1"/>
        <end position="19"/>
    </location>
</feature>
<dbReference type="Pfam" id="PF14905">
    <property type="entry name" value="OMP_b-brl_3"/>
    <property type="match status" value="1"/>
</dbReference>
<name>A0A327YSS2_9FLAO</name>
<proteinExistence type="predicted"/>
<dbReference type="AlphaFoldDB" id="A0A327YSS2"/>
<dbReference type="EMBL" id="QLMI01000002">
    <property type="protein sequence ID" value="RAK24184.1"/>
    <property type="molecule type" value="Genomic_DNA"/>
</dbReference>
<comment type="caution">
    <text evidence="3">The sequence shown here is derived from an EMBL/GenBank/DDBJ whole genome shotgun (WGS) entry which is preliminary data.</text>
</comment>
<dbReference type="InterPro" id="IPR041700">
    <property type="entry name" value="OMP_b-brl_3"/>
</dbReference>
<feature type="domain" description="Outer membrane protein beta-barrel" evidence="2">
    <location>
        <begin position="453"/>
        <end position="909"/>
    </location>
</feature>
<evidence type="ECO:0000256" key="1">
    <source>
        <dbReference type="SAM" id="SignalP"/>
    </source>
</evidence>
<accession>A0A327YSS2</accession>
<dbReference type="RefSeq" id="WP_111565988.1">
    <property type="nucleotide sequence ID" value="NZ_QLMI01000002.1"/>
</dbReference>
<evidence type="ECO:0000313" key="3">
    <source>
        <dbReference type="EMBL" id="RAK24184.1"/>
    </source>
</evidence>
<dbReference type="SUPFAM" id="SSF49464">
    <property type="entry name" value="Carboxypeptidase regulatory domain-like"/>
    <property type="match status" value="1"/>
</dbReference>
<dbReference type="Proteomes" id="UP000249620">
    <property type="component" value="Unassembled WGS sequence"/>
</dbReference>
<sequence>MFQKIACFALFLFSILSFSQSTISLKGKIIDKNTSVPLESATIYLKSVKDSTLIDYTISDKNGNFTFKTKKIENAIYFKISYIGYNDFTEKIENLKADKDFGSIKLDENVSSLKEVVIQSEAPPVTIKNDTLEFNASSFKVRPDANVEALLKQLPGVEIDEEGKITVNGKEVNNILVNGKPFFGKDGKIATQNLPAEIISKVQVTDTKTKEEELSGQDATSDEKTINLTIQEDKNKGVFGKANVGYGTDERYESSLLFNYFKDTQKVSVLGSANNINSVGFSMDEIFDNMGGGRNSSIWVNDNGSFGINGMQFGGNNGITTSNMIGVNFADEWAKKKINPNGSYYYSNTETNNNNRTNRINLLPTGNTNTLAESKTKSISDGHSIAMDFEIKIDSTTTLYWSPSFTKSEIKNKNSGFDATFDESGTALNENTNNNNWSSNKNTFKNSLYFYKQLKKKGRGINFSLSNENSKNDSDLFTKTTTTFFQSGSSNDERDQFRVDASKDDSFRFEMGYNEPLKDSLVLNFKTVYNYKKSNDVRETYDYDSGLNSYSNFNDLLSNDIISSTSSVTPMVGISIRKKKIRGSISMGTEIINFNNQSNYLSNSTTVNKNYMYPKMNGYLNITLGKSKSIYGYYSYEVNLPSANQILPFENLANPLNTIIGNADLKPNENYSLYTNFNNYDYATRSGFYAYAGGDYNVNQIVASTTYDADFKATTTYQNVDRAYNTYVGFSLNKSLKKEKRTFKYGLGLQFDYNYDQGLTNAALFESKGLTLSPRANITWSIDEMITINPSYRYTYITNDFTNYVIDNTKNFKHSAKLEITSYWPKKVVLGSDFGYNYNSNIADGFQKDFYLWNLSLGYNFFQDKLLAKVKVYDVLNQNISATRTITPTAITDMENTVLQQYAMFSLTYKLEKFGGKKKEGGIMFMD</sequence>
<evidence type="ECO:0000259" key="2">
    <source>
        <dbReference type="Pfam" id="PF14905"/>
    </source>
</evidence>
<dbReference type="SUPFAM" id="SSF56935">
    <property type="entry name" value="Porins"/>
    <property type="match status" value="1"/>
</dbReference>
<reference evidence="3 4" key="1">
    <citation type="submission" date="2018-06" db="EMBL/GenBank/DDBJ databases">
        <title>Genomic Encyclopedia of Type Strains, Phase III (KMG-III): the genomes of soil and plant-associated and newly described type strains.</title>
        <authorList>
            <person name="Whitman W."/>
        </authorList>
    </citation>
    <scope>NUCLEOTIDE SEQUENCE [LARGE SCALE GENOMIC DNA]</scope>
    <source>
        <strain evidence="3 4">CGMCC 1.12398</strain>
    </source>
</reference>
<protein>
    <submittedName>
        <fullName evidence="3">Outer membrane beta-barrel protein</fullName>
    </submittedName>
</protein>
<evidence type="ECO:0000313" key="4">
    <source>
        <dbReference type="Proteomes" id="UP000249620"/>
    </source>
</evidence>
<keyword evidence="1" id="KW-0732">Signal</keyword>
<organism evidence="3 4">
    <name type="scientific">Flavobacterium aquaticum</name>
    <dbReference type="NCBI Taxonomy" id="1236486"/>
    <lineage>
        <taxon>Bacteria</taxon>
        <taxon>Pseudomonadati</taxon>
        <taxon>Bacteroidota</taxon>
        <taxon>Flavobacteriia</taxon>
        <taxon>Flavobacteriales</taxon>
        <taxon>Flavobacteriaceae</taxon>
        <taxon>Flavobacterium</taxon>
    </lineage>
</organism>
<keyword evidence="4" id="KW-1185">Reference proteome</keyword>
<dbReference type="Pfam" id="PF13715">
    <property type="entry name" value="CarbopepD_reg_2"/>
    <property type="match status" value="1"/>
</dbReference>
<dbReference type="OrthoDB" id="1682379at2"/>
<dbReference type="InterPro" id="IPR008969">
    <property type="entry name" value="CarboxyPept-like_regulatory"/>
</dbReference>